<dbReference type="SMART" id="SM00448">
    <property type="entry name" value="REC"/>
    <property type="match status" value="1"/>
</dbReference>
<dbReference type="InterPro" id="IPR001789">
    <property type="entry name" value="Sig_transdc_resp-reg_receiver"/>
</dbReference>
<dbReference type="Gene3D" id="3.40.50.2300">
    <property type="match status" value="1"/>
</dbReference>
<name>A0A7G5XIX4_9BACT</name>
<dbReference type="Pfam" id="PF00072">
    <property type="entry name" value="Response_reg"/>
    <property type="match status" value="1"/>
</dbReference>
<dbReference type="PROSITE" id="PS50110">
    <property type="entry name" value="RESPONSE_REGULATORY"/>
    <property type="match status" value="1"/>
</dbReference>
<evidence type="ECO:0000256" key="1">
    <source>
        <dbReference type="PROSITE-ProRule" id="PRU00169"/>
    </source>
</evidence>
<dbReference type="PROSITE" id="PS50930">
    <property type="entry name" value="HTH_LYTTR"/>
    <property type="match status" value="1"/>
</dbReference>
<dbReference type="PANTHER" id="PTHR37299:SF1">
    <property type="entry name" value="STAGE 0 SPORULATION PROTEIN A HOMOLOG"/>
    <property type="match status" value="1"/>
</dbReference>
<protein>
    <submittedName>
        <fullName evidence="4">Response regulator transcription factor</fullName>
    </submittedName>
</protein>
<dbReference type="InterPro" id="IPR046947">
    <property type="entry name" value="LytR-like"/>
</dbReference>
<dbReference type="Gene3D" id="2.40.50.1020">
    <property type="entry name" value="LytTr DNA-binding domain"/>
    <property type="match status" value="1"/>
</dbReference>
<gene>
    <name evidence="4" type="ORF">H4075_04285</name>
</gene>
<feature type="domain" description="HTH LytTR-type" evidence="3">
    <location>
        <begin position="147"/>
        <end position="216"/>
    </location>
</feature>
<reference evidence="5" key="1">
    <citation type="submission" date="2020-08" db="EMBL/GenBank/DDBJ databases">
        <title>Lacibacter sp. S13-6-6 genome sequencing.</title>
        <authorList>
            <person name="Jin L."/>
        </authorList>
    </citation>
    <scope>NUCLEOTIDE SEQUENCE [LARGE SCALE GENOMIC DNA]</scope>
    <source>
        <strain evidence="5">S13-6-6</strain>
    </source>
</reference>
<dbReference type="AlphaFoldDB" id="A0A7G5XIX4"/>
<dbReference type="SMART" id="SM00850">
    <property type="entry name" value="LytTR"/>
    <property type="match status" value="1"/>
</dbReference>
<evidence type="ECO:0000259" key="3">
    <source>
        <dbReference type="PROSITE" id="PS50930"/>
    </source>
</evidence>
<dbReference type="RefSeq" id="WP_182804479.1">
    <property type="nucleotide sequence ID" value="NZ_CP060007.1"/>
</dbReference>
<evidence type="ECO:0000313" key="5">
    <source>
        <dbReference type="Proteomes" id="UP000515344"/>
    </source>
</evidence>
<organism evidence="4 5">
    <name type="scientific">Lacibacter sediminis</name>
    <dbReference type="NCBI Taxonomy" id="2760713"/>
    <lineage>
        <taxon>Bacteria</taxon>
        <taxon>Pseudomonadati</taxon>
        <taxon>Bacteroidota</taxon>
        <taxon>Chitinophagia</taxon>
        <taxon>Chitinophagales</taxon>
        <taxon>Chitinophagaceae</taxon>
        <taxon>Lacibacter</taxon>
    </lineage>
</organism>
<dbReference type="InterPro" id="IPR011006">
    <property type="entry name" value="CheY-like_superfamily"/>
</dbReference>
<feature type="domain" description="Response regulatory" evidence="2">
    <location>
        <begin position="10"/>
        <end position="121"/>
    </location>
</feature>
<keyword evidence="5" id="KW-1185">Reference proteome</keyword>
<accession>A0A7G5XIX4</accession>
<evidence type="ECO:0000313" key="4">
    <source>
        <dbReference type="EMBL" id="QNA45427.1"/>
    </source>
</evidence>
<dbReference type="GO" id="GO:0003677">
    <property type="term" value="F:DNA binding"/>
    <property type="evidence" value="ECO:0007669"/>
    <property type="project" value="InterPro"/>
</dbReference>
<dbReference type="EMBL" id="CP060007">
    <property type="protein sequence ID" value="QNA45427.1"/>
    <property type="molecule type" value="Genomic_DNA"/>
</dbReference>
<dbReference type="PANTHER" id="PTHR37299">
    <property type="entry name" value="TRANSCRIPTIONAL REGULATOR-RELATED"/>
    <property type="match status" value="1"/>
</dbReference>
<proteinExistence type="predicted"/>
<dbReference type="SUPFAM" id="SSF52172">
    <property type="entry name" value="CheY-like"/>
    <property type="match status" value="1"/>
</dbReference>
<evidence type="ECO:0000259" key="2">
    <source>
        <dbReference type="PROSITE" id="PS50110"/>
    </source>
</evidence>
<feature type="modified residue" description="4-aspartylphosphate" evidence="1">
    <location>
        <position position="61"/>
    </location>
</feature>
<dbReference type="Proteomes" id="UP000515344">
    <property type="component" value="Chromosome"/>
</dbReference>
<dbReference type="InterPro" id="IPR007492">
    <property type="entry name" value="LytTR_DNA-bd_dom"/>
</dbReference>
<sequence>MSNGNSIQIKCIIVDDEPMARDVIRRYIEKVPILYLSGEFGNAIDASIFLQEHHVDIIFLDIRMPQLSGTDFVRSLRTVPKIIFTTAHKEYAHEGYELDVIDYLLKPIRFDRFLKAVNKAFPKKEQDAEVEVYATPLHEAKAADSFIYVRVDRKMVKIILDDILYIESDKDYVKLFTDKGFVITRQTIASVEAMLSEKEFVRIHRSYIVSMNKVKSFTHEVVEVANKELPVGKLYRNNFLKLQGN</sequence>
<dbReference type="Pfam" id="PF04397">
    <property type="entry name" value="LytTR"/>
    <property type="match status" value="1"/>
</dbReference>
<dbReference type="GO" id="GO:0000156">
    <property type="term" value="F:phosphorelay response regulator activity"/>
    <property type="evidence" value="ECO:0007669"/>
    <property type="project" value="InterPro"/>
</dbReference>
<dbReference type="KEGG" id="lacs:H4075_04285"/>
<keyword evidence="1" id="KW-0597">Phosphoprotein</keyword>